<dbReference type="Proteomes" id="UP000886520">
    <property type="component" value="Chromosome 7"/>
</dbReference>
<accession>A0A9D4V0E9</accession>
<gene>
    <name evidence="1" type="ORF">GOP47_0006959</name>
</gene>
<protein>
    <submittedName>
        <fullName evidence="1">Uncharacterized protein</fullName>
    </submittedName>
</protein>
<dbReference type="AlphaFoldDB" id="A0A9D4V0E9"/>
<comment type="caution">
    <text evidence="1">The sequence shown here is derived from an EMBL/GenBank/DDBJ whole genome shotgun (WGS) entry which is preliminary data.</text>
</comment>
<dbReference type="OrthoDB" id="1982495at2759"/>
<evidence type="ECO:0000313" key="2">
    <source>
        <dbReference type="Proteomes" id="UP000886520"/>
    </source>
</evidence>
<sequence length="162" mass="17847">MAIDPICSDQVSSVAITEDFDDNDNIGDESESTDIGLGSMNEVDAQIARQEAALELVPFHIAPEVASSADFEDDSHLHMDRGEDILKTTRVFSCFECPLVPLCRLIPYARVRGLRSDVSGLKAAFAREGYIKEKGAFIVSLQTCQKEQTLLTGNHYYFGVIL</sequence>
<organism evidence="1 2">
    <name type="scientific">Adiantum capillus-veneris</name>
    <name type="common">Maidenhair fern</name>
    <dbReference type="NCBI Taxonomy" id="13818"/>
    <lineage>
        <taxon>Eukaryota</taxon>
        <taxon>Viridiplantae</taxon>
        <taxon>Streptophyta</taxon>
        <taxon>Embryophyta</taxon>
        <taxon>Tracheophyta</taxon>
        <taxon>Polypodiopsida</taxon>
        <taxon>Polypodiidae</taxon>
        <taxon>Polypodiales</taxon>
        <taxon>Pteridineae</taxon>
        <taxon>Pteridaceae</taxon>
        <taxon>Vittarioideae</taxon>
        <taxon>Adiantum</taxon>
    </lineage>
</organism>
<evidence type="ECO:0000313" key="1">
    <source>
        <dbReference type="EMBL" id="KAI5077135.1"/>
    </source>
</evidence>
<dbReference type="EMBL" id="JABFUD020000007">
    <property type="protein sequence ID" value="KAI5077135.1"/>
    <property type="molecule type" value="Genomic_DNA"/>
</dbReference>
<name>A0A9D4V0E9_ADICA</name>
<keyword evidence="2" id="KW-1185">Reference proteome</keyword>
<proteinExistence type="predicted"/>
<reference evidence="1" key="1">
    <citation type="submission" date="2021-01" db="EMBL/GenBank/DDBJ databases">
        <title>Adiantum capillus-veneris genome.</title>
        <authorList>
            <person name="Fang Y."/>
            <person name="Liao Q."/>
        </authorList>
    </citation>
    <scope>NUCLEOTIDE SEQUENCE</scope>
    <source>
        <strain evidence="1">H3</strain>
        <tissue evidence="1">Leaf</tissue>
    </source>
</reference>